<dbReference type="OrthoDB" id="285635at2157"/>
<evidence type="ECO:0008006" key="3">
    <source>
        <dbReference type="Google" id="ProtNLM"/>
    </source>
</evidence>
<reference evidence="1 2" key="1">
    <citation type="submission" date="2018-10" db="EMBL/GenBank/DDBJ databases">
        <title>Natrarchaeobius chitinivorans gen. nov., sp. nov., and Natrarchaeobius haloalkaliphilus sp. nov., alkaliphilic, chitin-utilizing haloarchaea from hypersaline alkaline lakes.</title>
        <authorList>
            <person name="Sorokin D.Y."/>
            <person name="Elcheninov A.G."/>
            <person name="Kostrikina N.A."/>
            <person name="Bale N.J."/>
            <person name="Sinninghe Damste J.S."/>
            <person name="Khijniak T.V."/>
            <person name="Kublanov I.V."/>
            <person name="Toshchakov S.V."/>
        </authorList>
    </citation>
    <scope>NUCLEOTIDE SEQUENCE [LARGE SCALE GENOMIC DNA]</scope>
    <source>
        <strain evidence="1 2">AArcht7</strain>
    </source>
</reference>
<accession>A0A3N6PK48</accession>
<dbReference type="InterPro" id="IPR036388">
    <property type="entry name" value="WH-like_DNA-bd_sf"/>
</dbReference>
<dbReference type="Proteomes" id="UP000281431">
    <property type="component" value="Unassembled WGS sequence"/>
</dbReference>
<proteinExistence type="predicted"/>
<sequence length="87" mass="10018">MSVDTPEWMEPVDVEILELMRTEDVFAPNHVEEADICRGPHAAYRCRELTKRDLLKKYAPGMYDITDRGERFLDGDLEASDPESSDE</sequence>
<evidence type="ECO:0000313" key="1">
    <source>
        <dbReference type="EMBL" id="RQG99025.1"/>
    </source>
</evidence>
<dbReference type="EMBL" id="REFZ01000011">
    <property type="protein sequence ID" value="RQG99025.1"/>
    <property type="molecule type" value="Genomic_DNA"/>
</dbReference>
<name>A0A3N6PK48_NATCH</name>
<evidence type="ECO:0000313" key="2">
    <source>
        <dbReference type="Proteomes" id="UP000281431"/>
    </source>
</evidence>
<gene>
    <name evidence="1" type="ORF">EA472_15925</name>
</gene>
<keyword evidence="2" id="KW-1185">Reference proteome</keyword>
<protein>
    <recommendedName>
        <fullName evidence="3">PhiH1 repressor</fullName>
    </recommendedName>
</protein>
<dbReference type="AlphaFoldDB" id="A0A3N6PK48"/>
<dbReference type="Gene3D" id="1.10.10.10">
    <property type="entry name" value="Winged helix-like DNA-binding domain superfamily/Winged helix DNA-binding domain"/>
    <property type="match status" value="1"/>
</dbReference>
<comment type="caution">
    <text evidence="1">The sequence shown here is derived from an EMBL/GenBank/DDBJ whole genome shotgun (WGS) entry which is preliminary data.</text>
</comment>
<organism evidence="1 2">
    <name type="scientific">Natrarchaeobius chitinivorans</name>
    <dbReference type="NCBI Taxonomy" id="1679083"/>
    <lineage>
        <taxon>Archaea</taxon>
        <taxon>Methanobacteriati</taxon>
        <taxon>Methanobacteriota</taxon>
        <taxon>Stenosarchaea group</taxon>
        <taxon>Halobacteria</taxon>
        <taxon>Halobacteriales</taxon>
        <taxon>Natrialbaceae</taxon>
        <taxon>Natrarchaeobius</taxon>
    </lineage>
</organism>